<evidence type="ECO:0000313" key="2">
    <source>
        <dbReference type="EMBL" id="KAK4366840.1"/>
    </source>
</evidence>
<reference evidence="2" key="1">
    <citation type="submission" date="2023-12" db="EMBL/GenBank/DDBJ databases">
        <title>Genome assembly of Anisodus tanguticus.</title>
        <authorList>
            <person name="Wang Y.-J."/>
        </authorList>
    </citation>
    <scope>NUCLEOTIDE SEQUENCE</scope>
    <source>
        <strain evidence="2">KB-2021</strain>
        <tissue evidence="2">Leaf</tissue>
    </source>
</reference>
<gene>
    <name evidence="2" type="ORF">RND71_014720</name>
</gene>
<dbReference type="InterPro" id="IPR036576">
    <property type="entry name" value="WRKY_dom_sf"/>
</dbReference>
<organism evidence="2 3">
    <name type="scientific">Anisodus tanguticus</name>
    <dbReference type="NCBI Taxonomy" id="243964"/>
    <lineage>
        <taxon>Eukaryota</taxon>
        <taxon>Viridiplantae</taxon>
        <taxon>Streptophyta</taxon>
        <taxon>Embryophyta</taxon>
        <taxon>Tracheophyta</taxon>
        <taxon>Spermatophyta</taxon>
        <taxon>Magnoliopsida</taxon>
        <taxon>eudicotyledons</taxon>
        <taxon>Gunneridae</taxon>
        <taxon>Pentapetalae</taxon>
        <taxon>asterids</taxon>
        <taxon>lamiids</taxon>
        <taxon>Solanales</taxon>
        <taxon>Solanaceae</taxon>
        <taxon>Solanoideae</taxon>
        <taxon>Hyoscyameae</taxon>
        <taxon>Anisodus</taxon>
    </lineage>
</organism>
<dbReference type="AlphaFoldDB" id="A0AAE1SB53"/>
<evidence type="ECO:0000313" key="3">
    <source>
        <dbReference type="Proteomes" id="UP001291623"/>
    </source>
</evidence>
<dbReference type="GO" id="GO:0003700">
    <property type="term" value="F:DNA-binding transcription factor activity"/>
    <property type="evidence" value="ECO:0007669"/>
    <property type="project" value="InterPro"/>
</dbReference>
<evidence type="ECO:0008006" key="4">
    <source>
        <dbReference type="Google" id="ProtNLM"/>
    </source>
</evidence>
<comment type="caution">
    <text evidence="2">The sequence shown here is derived from an EMBL/GenBank/DDBJ whole genome shotgun (WGS) entry which is preliminary data.</text>
</comment>
<dbReference type="Gene3D" id="2.20.25.80">
    <property type="entry name" value="WRKY domain"/>
    <property type="match status" value="1"/>
</dbReference>
<dbReference type="GO" id="GO:0043565">
    <property type="term" value="F:sequence-specific DNA binding"/>
    <property type="evidence" value="ECO:0007669"/>
    <property type="project" value="InterPro"/>
</dbReference>
<feature type="region of interest" description="Disordered" evidence="1">
    <location>
        <begin position="39"/>
        <end position="153"/>
    </location>
</feature>
<name>A0AAE1SB53_9SOLA</name>
<keyword evidence="3" id="KW-1185">Reference proteome</keyword>
<accession>A0AAE1SB53</accession>
<evidence type="ECO:0000256" key="1">
    <source>
        <dbReference type="SAM" id="MobiDB-lite"/>
    </source>
</evidence>
<dbReference type="EMBL" id="JAVYJV010000007">
    <property type="protein sequence ID" value="KAK4366840.1"/>
    <property type="molecule type" value="Genomic_DNA"/>
</dbReference>
<dbReference type="Proteomes" id="UP001291623">
    <property type="component" value="Unassembled WGS sequence"/>
</dbReference>
<protein>
    <recommendedName>
        <fullName evidence="4">WRKY domain-containing protein</fullName>
    </recommendedName>
</protein>
<feature type="compositionally biased region" description="Polar residues" evidence="1">
    <location>
        <begin position="118"/>
        <end position="127"/>
    </location>
</feature>
<sequence length="296" mass="32547">MKKIKSSRRKVREPRFCFKTMSDVDVLDDGYKWRKYVSKQPRRSGGVVIRDYSKEGPHRHGVPASAEEEEEIEGQQLIRRRRLHKASDAPLHNGESSSLAHAPVHSQDPSSAALKATVSPTKASETSDAGVAVEETAGENPSAEAHPTDDSEVPIEIIPEDVHLRYFGSVDTASPLASPRAGSERLAKLENEWTEWKRHLVQAMSKITTPLPADHVAELSVDTIMDLQSEAIVASVVQEVSIDTQAFTEAPSTVVTEPLLGAEREVQEGEGVAEVVAVVATKREREIVDVYEHVCF</sequence>
<proteinExistence type="predicted"/>